<dbReference type="InterPro" id="IPR036188">
    <property type="entry name" value="FAD/NAD-bd_sf"/>
</dbReference>
<evidence type="ECO:0000313" key="2">
    <source>
        <dbReference type="Proteomes" id="UP000077242"/>
    </source>
</evidence>
<organism evidence="1 2">
    <name type="scientific">Pseudomonas monteilii</name>
    <dbReference type="NCBI Taxonomy" id="76759"/>
    <lineage>
        <taxon>Bacteria</taxon>
        <taxon>Pseudomonadati</taxon>
        <taxon>Pseudomonadota</taxon>
        <taxon>Gammaproteobacteria</taxon>
        <taxon>Pseudomonadales</taxon>
        <taxon>Pseudomonadaceae</taxon>
        <taxon>Pseudomonas</taxon>
    </lineage>
</organism>
<dbReference type="InterPro" id="IPR050464">
    <property type="entry name" value="Zeta_carotene_desat/Oxidored"/>
</dbReference>
<dbReference type="AlphaFoldDB" id="A0AAP7FH85"/>
<dbReference type="Gene3D" id="3.50.50.60">
    <property type="entry name" value="FAD/NAD(P)-binding domain"/>
    <property type="match status" value="1"/>
</dbReference>
<dbReference type="PANTHER" id="PTHR42923:SF17">
    <property type="entry name" value="AMINE OXIDASE DOMAIN-CONTAINING PROTEIN"/>
    <property type="match status" value="1"/>
</dbReference>
<proteinExistence type="predicted"/>
<accession>A0AAP7FH85</accession>
<comment type="caution">
    <text evidence="1">The sequence shown here is derived from an EMBL/GenBank/DDBJ whole genome shotgun (WGS) entry which is preliminary data.</text>
</comment>
<gene>
    <name evidence="1" type="ORF">AYJ70_13450</name>
</gene>
<dbReference type="PANTHER" id="PTHR42923">
    <property type="entry name" value="PROTOPORPHYRINOGEN OXIDASE"/>
    <property type="match status" value="1"/>
</dbReference>
<evidence type="ECO:0008006" key="3">
    <source>
        <dbReference type="Google" id="ProtNLM"/>
    </source>
</evidence>
<name>A0AAP7FH85_9PSED</name>
<protein>
    <recommendedName>
        <fullName evidence="3">FAD-dependent oxidoreductase</fullName>
    </recommendedName>
</protein>
<dbReference type="EMBL" id="LSTU01000078">
    <property type="protein sequence ID" value="OAH42495.1"/>
    <property type="molecule type" value="Genomic_DNA"/>
</dbReference>
<sequence>MRIAIIGTGIAGLTCAHLLSRRNEVTVFEAAQRVGGHTHTVDVHWQGQHYAVDTGFIVFNDWTYPHFIRLLTHTAWPRWRHRPASTNCKDHCTAITAALTGPTAFTKTVC</sequence>
<reference evidence="2" key="1">
    <citation type="submission" date="2016-02" db="EMBL/GenBank/DDBJ databases">
        <title>Dietzia cinnamea strain CD11_5 genome sequencing and assembly.</title>
        <authorList>
            <person name="Kaur G."/>
            <person name="Nair G.R."/>
            <person name="Mayilraj S."/>
        </authorList>
    </citation>
    <scope>NUCLEOTIDE SEQUENCE [LARGE SCALE GENOMIC DNA]</scope>
    <source>
        <strain evidence="2">CD10_2</strain>
    </source>
</reference>
<dbReference type="SUPFAM" id="SSF51905">
    <property type="entry name" value="FAD/NAD(P)-binding domain"/>
    <property type="match status" value="1"/>
</dbReference>
<evidence type="ECO:0000313" key="1">
    <source>
        <dbReference type="EMBL" id="OAH42495.1"/>
    </source>
</evidence>
<dbReference type="Proteomes" id="UP000077242">
    <property type="component" value="Unassembled WGS sequence"/>
</dbReference>
<dbReference type="Pfam" id="PF13450">
    <property type="entry name" value="NAD_binding_8"/>
    <property type="match status" value="1"/>
</dbReference>
<dbReference type="GO" id="GO:0016491">
    <property type="term" value="F:oxidoreductase activity"/>
    <property type="evidence" value="ECO:0007669"/>
    <property type="project" value="TreeGrafter"/>
</dbReference>